<evidence type="ECO:0000313" key="2">
    <source>
        <dbReference type="EMBL" id="KAE8148752.1"/>
    </source>
</evidence>
<evidence type="ECO:0000313" key="3">
    <source>
        <dbReference type="Proteomes" id="UP000325780"/>
    </source>
</evidence>
<organism evidence="2 3">
    <name type="scientific">Aspergillus avenaceus</name>
    <dbReference type="NCBI Taxonomy" id="36643"/>
    <lineage>
        <taxon>Eukaryota</taxon>
        <taxon>Fungi</taxon>
        <taxon>Dikarya</taxon>
        <taxon>Ascomycota</taxon>
        <taxon>Pezizomycotina</taxon>
        <taxon>Eurotiomycetes</taxon>
        <taxon>Eurotiomycetidae</taxon>
        <taxon>Eurotiales</taxon>
        <taxon>Aspergillaceae</taxon>
        <taxon>Aspergillus</taxon>
        <taxon>Aspergillus subgen. Circumdati</taxon>
    </lineage>
</organism>
<protein>
    <submittedName>
        <fullName evidence="2">Aegerolysin type hemolysin</fullName>
    </submittedName>
</protein>
<accession>A0A5N6TQX4</accession>
<dbReference type="AlphaFoldDB" id="A0A5N6TQX4"/>
<proteinExistence type="inferred from homology"/>
<keyword evidence="3" id="KW-1185">Reference proteome</keyword>
<dbReference type="Proteomes" id="UP000325780">
    <property type="component" value="Unassembled WGS sequence"/>
</dbReference>
<dbReference type="InterPro" id="IPR009413">
    <property type="entry name" value="Aegerolysin-typ"/>
</dbReference>
<reference evidence="2 3" key="1">
    <citation type="submission" date="2019-04" db="EMBL/GenBank/DDBJ databases">
        <title>Friends and foes A comparative genomics study of 23 Aspergillus species from section Flavi.</title>
        <authorList>
            <consortium name="DOE Joint Genome Institute"/>
            <person name="Kjaerbolling I."/>
            <person name="Vesth T."/>
            <person name="Frisvad J.C."/>
            <person name="Nybo J.L."/>
            <person name="Theobald S."/>
            <person name="Kildgaard S."/>
            <person name="Isbrandt T."/>
            <person name="Kuo A."/>
            <person name="Sato A."/>
            <person name="Lyhne E.K."/>
            <person name="Kogle M.E."/>
            <person name="Wiebenga A."/>
            <person name="Kun R.S."/>
            <person name="Lubbers R.J."/>
            <person name="Makela M.R."/>
            <person name="Barry K."/>
            <person name="Chovatia M."/>
            <person name="Clum A."/>
            <person name="Daum C."/>
            <person name="Haridas S."/>
            <person name="He G."/>
            <person name="LaButti K."/>
            <person name="Lipzen A."/>
            <person name="Mondo S."/>
            <person name="Riley R."/>
            <person name="Salamov A."/>
            <person name="Simmons B.A."/>
            <person name="Magnuson J.K."/>
            <person name="Henrissat B."/>
            <person name="Mortensen U.H."/>
            <person name="Larsen T.O."/>
            <person name="Devries R.P."/>
            <person name="Grigoriev I.V."/>
            <person name="Machida M."/>
            <person name="Baker S.E."/>
            <person name="Andersen M.R."/>
        </authorList>
    </citation>
    <scope>NUCLEOTIDE SEQUENCE [LARGE SCALE GENOMIC DNA]</scope>
    <source>
        <strain evidence="2 3">IBT 18842</strain>
    </source>
</reference>
<gene>
    <name evidence="2" type="ORF">BDV25DRAFT_130970</name>
</gene>
<dbReference type="GO" id="GO:0019836">
    <property type="term" value="P:symbiont-mediated hemolysis of host erythrocyte"/>
    <property type="evidence" value="ECO:0007669"/>
    <property type="project" value="InterPro"/>
</dbReference>
<comment type="similarity">
    <text evidence="1">Belongs to the aegerolysin family.</text>
</comment>
<evidence type="ECO:0000256" key="1">
    <source>
        <dbReference type="ARBA" id="ARBA00010795"/>
    </source>
</evidence>
<dbReference type="EMBL" id="ML742148">
    <property type="protein sequence ID" value="KAE8148752.1"/>
    <property type="molecule type" value="Genomic_DNA"/>
</dbReference>
<dbReference type="Pfam" id="PF06355">
    <property type="entry name" value="Aegerolysin"/>
    <property type="match status" value="1"/>
</dbReference>
<dbReference type="Gene3D" id="2.60.270.50">
    <property type="match status" value="1"/>
</dbReference>
<name>A0A5N6TQX4_ASPAV</name>
<dbReference type="OrthoDB" id="2727348at2759"/>
<sequence>MTTAAALQYLDIQIQDDLKYDIRIADAHLDSGQFYREGDRSDIMSSDDIDDMAIRHNGGMRNVYSCGELGSMSGPQGTIDLIQDVSDERICTLAWSASMEPGSPNIFLTRNHNPKYKVEVGNWNEAGTMGEVPVTVMDAM</sequence>